<feature type="signal peptide" evidence="1">
    <location>
        <begin position="1"/>
        <end position="24"/>
    </location>
</feature>
<name>A0ABQ3N1N8_9BACI</name>
<accession>A0ABQ3N1N8</accession>
<dbReference type="RefSeq" id="WP_191273071.1">
    <property type="nucleotide sequence ID" value="NZ_BNDS01000009.1"/>
</dbReference>
<evidence type="ECO:0000313" key="3">
    <source>
        <dbReference type="Proteomes" id="UP000637074"/>
    </source>
</evidence>
<protein>
    <submittedName>
        <fullName evidence="2">Uncharacterized protein</fullName>
    </submittedName>
</protein>
<evidence type="ECO:0000313" key="2">
    <source>
        <dbReference type="EMBL" id="GHH98849.1"/>
    </source>
</evidence>
<comment type="caution">
    <text evidence="2">The sequence shown here is derived from an EMBL/GenBank/DDBJ whole genome shotgun (WGS) entry which is preliminary data.</text>
</comment>
<gene>
    <name evidence="2" type="ORF">AM1BK_23920</name>
</gene>
<dbReference type="PROSITE" id="PS51257">
    <property type="entry name" value="PROKAR_LIPOPROTEIN"/>
    <property type="match status" value="1"/>
</dbReference>
<reference evidence="2 3" key="1">
    <citation type="journal article" date="2022" name="Int. J. Syst. Evol. Microbiol.">
        <title>Neobacillus kokaensis sp. nov., isolated from soil.</title>
        <authorList>
            <person name="Yuki K."/>
            <person name="Matsubara H."/>
            <person name="Yamaguchi S."/>
        </authorList>
    </citation>
    <scope>NUCLEOTIDE SEQUENCE [LARGE SCALE GENOMIC DNA]</scope>
    <source>
        <strain evidence="2 3">LOB 377</strain>
    </source>
</reference>
<sequence>MKKTSNFLMIIVLLVLTSCGGPFTSTTSMLTVIEKGHSSDYKEYWIKAYDPNNQTKEQAFKIVVQEEMVWNLIEENREYFSSYTKEGDKPWILEQIDRTENDKE</sequence>
<keyword evidence="1" id="KW-0732">Signal</keyword>
<dbReference type="EMBL" id="BNDS01000009">
    <property type="protein sequence ID" value="GHH98849.1"/>
    <property type="molecule type" value="Genomic_DNA"/>
</dbReference>
<proteinExistence type="predicted"/>
<dbReference type="Proteomes" id="UP000637074">
    <property type="component" value="Unassembled WGS sequence"/>
</dbReference>
<evidence type="ECO:0000256" key="1">
    <source>
        <dbReference type="SAM" id="SignalP"/>
    </source>
</evidence>
<feature type="chain" id="PRO_5046102616" evidence="1">
    <location>
        <begin position="25"/>
        <end position="104"/>
    </location>
</feature>
<keyword evidence="3" id="KW-1185">Reference proteome</keyword>
<organism evidence="2 3">
    <name type="scientific">Neobacillus kokaensis</name>
    <dbReference type="NCBI Taxonomy" id="2759023"/>
    <lineage>
        <taxon>Bacteria</taxon>
        <taxon>Bacillati</taxon>
        <taxon>Bacillota</taxon>
        <taxon>Bacilli</taxon>
        <taxon>Bacillales</taxon>
        <taxon>Bacillaceae</taxon>
        <taxon>Neobacillus</taxon>
    </lineage>
</organism>